<dbReference type="EMBL" id="DMUP01000247">
    <property type="protein sequence ID" value="HAR57106.1"/>
    <property type="molecule type" value="Genomic_DNA"/>
</dbReference>
<feature type="coiled-coil region" evidence="1">
    <location>
        <begin position="54"/>
        <end position="81"/>
    </location>
</feature>
<keyword evidence="2" id="KW-0472">Membrane</keyword>
<dbReference type="AlphaFoldDB" id="A0A348WRE4"/>
<evidence type="ECO:0000256" key="1">
    <source>
        <dbReference type="SAM" id="Coils"/>
    </source>
</evidence>
<dbReference type="STRING" id="314276.OS145_05580"/>
<keyword evidence="2" id="KW-1133">Transmembrane helix</keyword>
<evidence type="ECO:0000313" key="4">
    <source>
        <dbReference type="Proteomes" id="UP000262878"/>
    </source>
</evidence>
<comment type="caution">
    <text evidence="3">The sequence shown here is derived from an EMBL/GenBank/DDBJ whole genome shotgun (WGS) entry which is preliminary data.</text>
</comment>
<sequence length="211" mass="24566">MNKRWQQLNQWFQQQPRDRRILIAILVWVLIAVYMGSTLLLPNIKAMNSSKLRTEQLAQQLSQVRALNEQLKSQLQQDVNQPIRDDIERKQARLTQLVERASGYSVLGAAQRKAFLRAALNYPDDMQLVSLTTPQPERITDEQSGALYQHRVDAVFKGDFEHIMGYAEQLQAEFPEVEWLKFNYRVDSYPEAELSIAWRIISMDKEFIGAN</sequence>
<evidence type="ECO:0008006" key="5">
    <source>
        <dbReference type="Google" id="ProtNLM"/>
    </source>
</evidence>
<organism evidence="3 4">
    <name type="scientific">Idiomarina baltica</name>
    <dbReference type="NCBI Taxonomy" id="190892"/>
    <lineage>
        <taxon>Bacteria</taxon>
        <taxon>Pseudomonadati</taxon>
        <taxon>Pseudomonadota</taxon>
        <taxon>Gammaproteobacteria</taxon>
        <taxon>Alteromonadales</taxon>
        <taxon>Idiomarinaceae</taxon>
        <taxon>Idiomarina</taxon>
    </lineage>
</organism>
<dbReference type="RefSeq" id="WP_006956821.1">
    <property type="nucleotide sequence ID" value="NZ_DBGH01000032.1"/>
</dbReference>
<accession>A0A348WRE4</accession>
<feature type="transmembrane region" description="Helical" evidence="2">
    <location>
        <begin position="21"/>
        <end position="41"/>
    </location>
</feature>
<dbReference type="Proteomes" id="UP000262878">
    <property type="component" value="Unassembled WGS sequence"/>
</dbReference>
<evidence type="ECO:0000313" key="3">
    <source>
        <dbReference type="EMBL" id="HAR57106.1"/>
    </source>
</evidence>
<proteinExistence type="predicted"/>
<name>A0A348WRE4_9GAMM</name>
<reference evidence="3 4" key="1">
    <citation type="journal article" date="2018" name="Nat. Biotechnol.">
        <title>A standardized bacterial taxonomy based on genome phylogeny substantially revises the tree of life.</title>
        <authorList>
            <person name="Parks D.H."/>
            <person name="Chuvochina M."/>
            <person name="Waite D.W."/>
            <person name="Rinke C."/>
            <person name="Skarshewski A."/>
            <person name="Chaumeil P.A."/>
            <person name="Hugenholtz P."/>
        </authorList>
    </citation>
    <scope>NUCLEOTIDE SEQUENCE [LARGE SCALE GENOMIC DNA]</scope>
    <source>
        <strain evidence="3">UBA9360</strain>
    </source>
</reference>
<evidence type="ECO:0000256" key="2">
    <source>
        <dbReference type="SAM" id="Phobius"/>
    </source>
</evidence>
<keyword evidence="1" id="KW-0175">Coiled coil</keyword>
<keyword evidence="2" id="KW-0812">Transmembrane</keyword>
<protein>
    <recommendedName>
        <fullName evidence="5">MSHA biogenesis protein MshJ</fullName>
    </recommendedName>
</protein>
<gene>
    <name evidence="3" type="ORF">DCR58_10045</name>
</gene>